<reference evidence="3" key="1">
    <citation type="submission" date="2016-06" db="UniProtKB">
        <authorList>
            <consortium name="WormBaseParasite"/>
        </authorList>
    </citation>
    <scope>IDENTIFICATION</scope>
</reference>
<protein>
    <submittedName>
        <fullName evidence="3">Oxidoreductase</fullName>
    </submittedName>
</protein>
<proteinExistence type="predicted"/>
<dbReference type="Proteomes" id="UP000272942">
    <property type="component" value="Unassembled WGS sequence"/>
</dbReference>
<accession>A0A183A433</accession>
<dbReference type="EMBL" id="UZAN01013904">
    <property type="protein sequence ID" value="VDP45011.1"/>
    <property type="molecule type" value="Genomic_DNA"/>
</dbReference>
<name>A0A183A433_9TREM</name>
<dbReference type="AlphaFoldDB" id="A0A183A433"/>
<sequence length="66" mass="7354">MAIASCRNLLFGKVPEEPNEPILAIWNIAAALQFALGCAKARVHPQTMPTLGRATEYYNSPQRQQR</sequence>
<reference evidence="1 2" key="2">
    <citation type="submission" date="2018-11" db="EMBL/GenBank/DDBJ databases">
        <authorList>
            <consortium name="Pathogen Informatics"/>
        </authorList>
    </citation>
    <scope>NUCLEOTIDE SEQUENCE [LARGE SCALE GENOMIC DNA]</scope>
    <source>
        <strain evidence="1 2">Egypt</strain>
    </source>
</reference>
<evidence type="ECO:0000313" key="1">
    <source>
        <dbReference type="EMBL" id="VDP45011.1"/>
    </source>
</evidence>
<keyword evidence="2" id="KW-1185">Reference proteome</keyword>
<gene>
    <name evidence="1" type="ORF">ECPE_LOCUS1720</name>
</gene>
<evidence type="ECO:0000313" key="2">
    <source>
        <dbReference type="Proteomes" id="UP000272942"/>
    </source>
</evidence>
<dbReference type="WBParaSite" id="ECPE_0000171801-mRNA-1">
    <property type="protein sequence ID" value="ECPE_0000171801-mRNA-1"/>
    <property type="gene ID" value="ECPE_0000171801"/>
</dbReference>
<evidence type="ECO:0000313" key="3">
    <source>
        <dbReference type="WBParaSite" id="ECPE_0000171801-mRNA-1"/>
    </source>
</evidence>
<organism evidence="3">
    <name type="scientific">Echinostoma caproni</name>
    <dbReference type="NCBI Taxonomy" id="27848"/>
    <lineage>
        <taxon>Eukaryota</taxon>
        <taxon>Metazoa</taxon>
        <taxon>Spiralia</taxon>
        <taxon>Lophotrochozoa</taxon>
        <taxon>Platyhelminthes</taxon>
        <taxon>Trematoda</taxon>
        <taxon>Digenea</taxon>
        <taxon>Plagiorchiida</taxon>
        <taxon>Echinostomata</taxon>
        <taxon>Echinostomatoidea</taxon>
        <taxon>Echinostomatidae</taxon>
        <taxon>Echinostoma</taxon>
    </lineage>
</organism>